<dbReference type="AlphaFoldDB" id="A0A0J9UU36"/>
<gene>
    <name evidence="1" type="ORF">FOXG_19093</name>
</gene>
<evidence type="ECO:0000313" key="2">
    <source>
        <dbReference type="Proteomes" id="UP000009097"/>
    </source>
</evidence>
<evidence type="ECO:0000313" key="1">
    <source>
        <dbReference type="EMBL" id="KNB03049.1"/>
    </source>
</evidence>
<dbReference type="GeneID" id="28959799"/>
<name>A0A0J9UU36_FUSO4</name>
<dbReference type="RefSeq" id="XP_018241094.1">
    <property type="nucleotide sequence ID" value="XM_018399281.1"/>
</dbReference>
<reference evidence="1" key="2">
    <citation type="journal article" date="2010" name="Nature">
        <title>Comparative genomics reveals mobile pathogenicity chromosomes in Fusarium.</title>
        <authorList>
            <person name="Ma L.J."/>
            <person name="van der Does H.C."/>
            <person name="Borkovich K.A."/>
            <person name="Coleman J.J."/>
            <person name="Daboussi M.J."/>
            <person name="Di Pietro A."/>
            <person name="Dufresne M."/>
            <person name="Freitag M."/>
            <person name="Grabherr M."/>
            <person name="Henrissat B."/>
            <person name="Houterman P.M."/>
            <person name="Kang S."/>
            <person name="Shim W.B."/>
            <person name="Woloshuk C."/>
            <person name="Xie X."/>
            <person name="Xu J.R."/>
            <person name="Antoniw J."/>
            <person name="Baker S.E."/>
            <person name="Bluhm B.H."/>
            <person name="Breakspear A."/>
            <person name="Brown D.W."/>
            <person name="Butchko R.A."/>
            <person name="Chapman S."/>
            <person name="Coulson R."/>
            <person name="Coutinho P.M."/>
            <person name="Danchin E.G."/>
            <person name="Diener A."/>
            <person name="Gale L.R."/>
            <person name="Gardiner D.M."/>
            <person name="Goff S."/>
            <person name="Hammond-Kosack K.E."/>
            <person name="Hilburn K."/>
            <person name="Hua-Van A."/>
            <person name="Jonkers W."/>
            <person name="Kazan K."/>
            <person name="Kodira C.D."/>
            <person name="Koehrsen M."/>
            <person name="Kumar L."/>
            <person name="Lee Y.H."/>
            <person name="Li L."/>
            <person name="Manners J.M."/>
            <person name="Miranda-Saavedra D."/>
            <person name="Mukherjee M."/>
            <person name="Park G."/>
            <person name="Park J."/>
            <person name="Park S.Y."/>
            <person name="Proctor R.H."/>
            <person name="Regev A."/>
            <person name="Ruiz-Roldan M.C."/>
            <person name="Sain D."/>
            <person name="Sakthikumar S."/>
            <person name="Sykes S."/>
            <person name="Schwartz D.C."/>
            <person name="Turgeon B.G."/>
            <person name="Wapinski I."/>
            <person name="Yoder O."/>
            <person name="Young S."/>
            <person name="Zeng Q."/>
            <person name="Zhou S."/>
            <person name="Galagan J."/>
            <person name="Cuomo C.A."/>
            <person name="Kistler H.C."/>
            <person name="Rep M."/>
        </authorList>
    </citation>
    <scope>NUCLEOTIDE SEQUENCE [LARGE SCALE GENOMIC DNA]</scope>
    <source>
        <strain evidence="1">4287</strain>
    </source>
</reference>
<reference evidence="1" key="1">
    <citation type="submission" date="2007-04" db="EMBL/GenBank/DDBJ databases">
        <authorList>
            <consortium name="The Broad Institute Genome Sequencing Platform"/>
            <person name="Birren B."/>
            <person name="Lander E."/>
            <person name="Galagan J."/>
            <person name="Nusbaum C."/>
            <person name="Devon K."/>
            <person name="Ma L.-J."/>
            <person name="Jaffe D."/>
            <person name="Butler J."/>
            <person name="Alvarez P."/>
            <person name="Gnerre S."/>
            <person name="Grabherr M."/>
            <person name="Kleber M."/>
            <person name="Mauceli E."/>
            <person name="Brockman W."/>
            <person name="MacCallum I.A."/>
            <person name="Young S."/>
            <person name="LaButti K."/>
            <person name="DeCaprio D."/>
            <person name="Crawford M."/>
            <person name="Koehrsen M."/>
            <person name="Engels R."/>
            <person name="Montgomery P."/>
            <person name="Pearson M."/>
            <person name="Howarth C."/>
            <person name="Larson L."/>
            <person name="White J."/>
            <person name="O'Leary S."/>
            <person name="Kodira C."/>
            <person name="Zeng Q."/>
            <person name="Yandava C."/>
            <person name="Alvarado L."/>
            <person name="Kistler C."/>
            <person name="Shim W.-B."/>
            <person name="Kang S."/>
            <person name="Woloshuk C."/>
        </authorList>
    </citation>
    <scope>NUCLEOTIDE SEQUENCE</scope>
    <source>
        <strain evidence="1">4287</strain>
    </source>
</reference>
<proteinExistence type="predicted"/>
<dbReference type="KEGG" id="fox:FOXG_19093"/>
<dbReference type="Proteomes" id="UP000009097">
    <property type="component" value="Unassembled WGS sequence"/>
</dbReference>
<dbReference type="VEuPathDB" id="FungiDB:FOXG_19093"/>
<sequence>MFFPYIPRRTLKTGQDNYRTIRRHTGTNEYAIDVIIQM</sequence>
<dbReference type="EMBL" id="DS231701">
    <property type="protein sequence ID" value="KNB03049.1"/>
    <property type="molecule type" value="Genomic_DNA"/>
</dbReference>
<accession>A0A0J9UU36</accession>
<protein>
    <submittedName>
        <fullName evidence="1">Uncharacterized protein</fullName>
    </submittedName>
</protein>
<organism evidence="1 2">
    <name type="scientific">Fusarium oxysporum f. sp. lycopersici (strain 4287 / CBS 123668 / FGSC 9935 / NRRL 34936)</name>
    <name type="common">Fusarium vascular wilt of tomato</name>
    <dbReference type="NCBI Taxonomy" id="426428"/>
    <lineage>
        <taxon>Eukaryota</taxon>
        <taxon>Fungi</taxon>
        <taxon>Dikarya</taxon>
        <taxon>Ascomycota</taxon>
        <taxon>Pezizomycotina</taxon>
        <taxon>Sordariomycetes</taxon>
        <taxon>Hypocreomycetidae</taxon>
        <taxon>Hypocreales</taxon>
        <taxon>Nectriaceae</taxon>
        <taxon>Fusarium</taxon>
        <taxon>Fusarium oxysporum species complex</taxon>
    </lineage>
</organism>